<protein>
    <submittedName>
        <fullName evidence="1">Uncharacterized protein</fullName>
    </submittedName>
</protein>
<comment type="caution">
    <text evidence="1">The sequence shown here is derived from an EMBL/GenBank/DDBJ whole genome shotgun (WGS) entry which is preliminary data.</text>
</comment>
<name>A0A4R0GAU8_9ENTR</name>
<organism evidence="1 2">
    <name type="scientific">Enterobacter wuhouensis</name>
    <dbReference type="NCBI Taxonomy" id="2529381"/>
    <lineage>
        <taxon>Bacteria</taxon>
        <taxon>Pseudomonadati</taxon>
        <taxon>Pseudomonadota</taxon>
        <taxon>Gammaproteobacteria</taxon>
        <taxon>Enterobacterales</taxon>
        <taxon>Enterobacteriaceae</taxon>
        <taxon>Enterobacter</taxon>
    </lineage>
</organism>
<reference evidence="1 2" key="1">
    <citation type="submission" date="2019-02" db="EMBL/GenBank/DDBJ databases">
        <title>The draft genome of Enterobacter spp. strains.</title>
        <authorList>
            <person name="Wang C."/>
            <person name="Feng Y."/>
            <person name="Zong Z."/>
        </authorList>
    </citation>
    <scope>NUCLEOTIDE SEQUENCE [LARGE SCALE GENOMIC DNA]</scope>
    <source>
        <strain evidence="1 2">WCHEW120002</strain>
    </source>
</reference>
<dbReference type="OrthoDB" id="6624103at2"/>
<evidence type="ECO:0000313" key="2">
    <source>
        <dbReference type="Proteomes" id="UP000291424"/>
    </source>
</evidence>
<sequence length="213" mass="24100">MSYYNEEERKAGAMLLSQLSMFNQAAVVFETVVAPAFWKGFDQCVTQFIQSNAFLGKSDIEAKDVLWIAPASWCIGEDHYKCWFENHQTPCKENDYLLAVLTRCATEKTAFGFRLAINGSAYGGVRNLKNYAQEERSRAARDKLAAFGFEDQGKGNFFIPLFLNIAQLSECWLEYGAFPVEHPVFEPLNTVLETLRSAMPLIDEILCPLEVPQ</sequence>
<evidence type="ECO:0000313" key="1">
    <source>
        <dbReference type="EMBL" id="TCB94174.1"/>
    </source>
</evidence>
<dbReference type="EMBL" id="SJOO01000002">
    <property type="protein sequence ID" value="TCB94174.1"/>
    <property type="molecule type" value="Genomic_DNA"/>
</dbReference>
<dbReference type="RefSeq" id="WP_131633340.1">
    <property type="nucleotide sequence ID" value="NZ_JBFTVL010000027.1"/>
</dbReference>
<dbReference type="AlphaFoldDB" id="A0A4R0GAU8"/>
<proteinExistence type="predicted"/>
<accession>A0A4R0GAU8</accession>
<gene>
    <name evidence="1" type="ORF">E0L20_07140</name>
</gene>
<dbReference type="Proteomes" id="UP000291424">
    <property type="component" value="Unassembled WGS sequence"/>
</dbReference>